<dbReference type="RefSeq" id="XP_024767274.1">
    <property type="nucleotide sequence ID" value="XM_024921311.1"/>
</dbReference>
<dbReference type="EMBL" id="KZ679713">
    <property type="protein sequence ID" value="PTB47597.1"/>
    <property type="molecule type" value="Genomic_DNA"/>
</dbReference>
<sequence>MSIHPDFQLPETFRAGIRCRTSYALPSAGSVILRPLNSHIVSYAKEVFSNGNVRGYKYPLPLIPGTNGICRIAAPATDTPHLQVGMLVYTSGIIRPLKVPAENIHVLNEYILTKELGYSFEDLGYISTLAVPFSGLSDISLRPGETVIVAPATRNFGSAAVLVALAMGAGKVIAVGRNEAKLKQICHDTNNSKVVPVTISEDLGADTAALQAHGPVDVYFDISPNSAAKALYIKAGISALRRGGRVSFMGGIMNDIDLPYHMMMFKALTLKGTFMYTPQQVYELIRLIETGLLPIGEKESHLK</sequence>
<evidence type="ECO:0000313" key="2">
    <source>
        <dbReference type="EMBL" id="PTB47597.1"/>
    </source>
</evidence>
<gene>
    <name evidence="2" type="ORF">M431DRAFT_550151</name>
</gene>
<dbReference type="GO" id="GO:0016491">
    <property type="term" value="F:oxidoreductase activity"/>
    <property type="evidence" value="ECO:0007669"/>
    <property type="project" value="TreeGrafter"/>
</dbReference>
<proteinExistence type="predicted"/>
<dbReference type="STRING" id="983964.A0A2T3ZS09"/>
<dbReference type="Gene3D" id="3.90.180.10">
    <property type="entry name" value="Medium-chain alcohol dehydrogenases, catalytic domain"/>
    <property type="match status" value="1"/>
</dbReference>
<organism evidence="2 3">
    <name type="scientific">Trichoderma harzianum CBS 226.95</name>
    <dbReference type="NCBI Taxonomy" id="983964"/>
    <lineage>
        <taxon>Eukaryota</taxon>
        <taxon>Fungi</taxon>
        <taxon>Dikarya</taxon>
        <taxon>Ascomycota</taxon>
        <taxon>Pezizomycotina</taxon>
        <taxon>Sordariomycetes</taxon>
        <taxon>Hypocreomycetidae</taxon>
        <taxon>Hypocreales</taxon>
        <taxon>Hypocreaceae</taxon>
        <taxon>Trichoderma</taxon>
    </lineage>
</organism>
<feature type="domain" description="Alcohol dehydrogenase-like C-terminal" evidence="1">
    <location>
        <begin position="157"/>
        <end position="289"/>
    </location>
</feature>
<dbReference type="InterPro" id="IPR051397">
    <property type="entry name" value="Zn-ADH-like_protein"/>
</dbReference>
<evidence type="ECO:0000259" key="1">
    <source>
        <dbReference type="Pfam" id="PF00107"/>
    </source>
</evidence>
<dbReference type="AlphaFoldDB" id="A0A2T3ZS09"/>
<dbReference type="InterPro" id="IPR036291">
    <property type="entry name" value="NAD(P)-bd_dom_sf"/>
</dbReference>
<protein>
    <recommendedName>
        <fullName evidence="1">Alcohol dehydrogenase-like C-terminal domain-containing protein</fullName>
    </recommendedName>
</protein>
<dbReference type="PANTHER" id="PTHR43677:SF4">
    <property type="entry name" value="QUINONE OXIDOREDUCTASE-LIKE PROTEIN 2"/>
    <property type="match status" value="1"/>
</dbReference>
<dbReference type="InterPro" id="IPR013149">
    <property type="entry name" value="ADH-like_C"/>
</dbReference>
<accession>A0A2T3ZS09</accession>
<keyword evidence="3" id="KW-1185">Reference proteome</keyword>
<evidence type="ECO:0000313" key="3">
    <source>
        <dbReference type="Proteomes" id="UP000241690"/>
    </source>
</evidence>
<dbReference type="SUPFAM" id="SSF51735">
    <property type="entry name" value="NAD(P)-binding Rossmann-fold domains"/>
    <property type="match status" value="1"/>
</dbReference>
<dbReference type="Proteomes" id="UP000241690">
    <property type="component" value="Unassembled WGS sequence"/>
</dbReference>
<dbReference type="GeneID" id="36629891"/>
<reference evidence="2 3" key="1">
    <citation type="submission" date="2016-07" db="EMBL/GenBank/DDBJ databases">
        <title>Multiple horizontal gene transfer events from other fungi enriched the ability of initially mycotrophic Trichoderma (Ascomycota) to feed on dead plant biomass.</title>
        <authorList>
            <consortium name="DOE Joint Genome Institute"/>
            <person name="Aerts A."/>
            <person name="Atanasova L."/>
            <person name="Chenthamara K."/>
            <person name="Zhang J."/>
            <person name="Grujic M."/>
            <person name="Henrissat B."/>
            <person name="Kuo A."/>
            <person name="Salamov A."/>
            <person name="Lipzen A."/>
            <person name="Labutti K."/>
            <person name="Barry K."/>
            <person name="Miao Y."/>
            <person name="Rahimi M.J."/>
            <person name="Shen Q."/>
            <person name="Grigoriev I.V."/>
            <person name="Kubicek C.P."/>
            <person name="Druzhinina I.S."/>
        </authorList>
    </citation>
    <scope>NUCLEOTIDE SEQUENCE [LARGE SCALE GENOMIC DNA]</scope>
    <source>
        <strain evidence="2 3">CBS 226.95</strain>
    </source>
</reference>
<name>A0A2T3ZS09_TRIHA</name>
<dbReference type="Gene3D" id="3.40.50.720">
    <property type="entry name" value="NAD(P)-binding Rossmann-like Domain"/>
    <property type="match status" value="1"/>
</dbReference>
<dbReference type="PANTHER" id="PTHR43677">
    <property type="entry name" value="SHORT-CHAIN DEHYDROGENASE/REDUCTASE"/>
    <property type="match status" value="1"/>
</dbReference>
<dbReference type="GO" id="GO:0005739">
    <property type="term" value="C:mitochondrion"/>
    <property type="evidence" value="ECO:0007669"/>
    <property type="project" value="TreeGrafter"/>
</dbReference>
<dbReference type="Pfam" id="PF00107">
    <property type="entry name" value="ADH_zinc_N"/>
    <property type="match status" value="1"/>
</dbReference>